<evidence type="ECO:0000256" key="2">
    <source>
        <dbReference type="SAM" id="Phobius"/>
    </source>
</evidence>
<sequence length="548" mass="60753">MASHLNRYREIANVLTRNGLRALALQAGLGRWLPAESETVEAGDDDALPELLVSAFEELGTAFVKLGQLISMRPDIFPEAYCTAFGRLTDDTNPIPFDELAEVVHEDLGATVDELFESFDRTPLASASIGQVYAARLHDGREAVVKIRKPGVVEEVNIDLEILHNLARRMTRSSDMLVDMDFPSVVEEFSDALRAELDYLVEARACEEIGENFKDVDGVHVPWIDWETTTSRVMTMEGLSGIRIDDVDALDEAGIDRSDLAYRAAEIFIRMIFEDGVFHADPHAGNLFVERDGTIGIFDFGSVGRISEDLRRRFASMMMAFVEGDTDGLASSLLRIAPPRGPLDRRLLRSDVARITERMDGQTLAEIDIDRLASQIFSIVRTHRLSLPPNVVQLFRMLMIADGLGRTIHPDFDINEALTPYTNRLVEEKLDPKWLAERLRAAAMTAAEFSTELPSYIRTIMEQIERGGVDINIRASEIEPLVERMERTGDRMVAALIVAAMITGGTNLLAAYKDSLGRFIGPIAAAGGAALTGGSAYIAWSSRPRRLR</sequence>
<dbReference type="PROSITE" id="PS50011">
    <property type="entry name" value="PROTEIN_KINASE_DOM"/>
    <property type="match status" value="1"/>
</dbReference>
<dbReference type="Proteomes" id="UP000280344">
    <property type="component" value="Chromosome"/>
</dbReference>
<keyword evidence="2" id="KW-0472">Membrane</keyword>
<accession>A0A3Q9G5E8</accession>
<dbReference type="Pfam" id="PF03109">
    <property type="entry name" value="ABC1"/>
    <property type="match status" value="1"/>
</dbReference>
<feature type="transmembrane region" description="Helical" evidence="2">
    <location>
        <begin position="493"/>
        <end position="513"/>
    </location>
</feature>
<dbReference type="SUPFAM" id="SSF56112">
    <property type="entry name" value="Protein kinase-like (PK-like)"/>
    <property type="match status" value="1"/>
</dbReference>
<reference evidence="4 5" key="1">
    <citation type="submission" date="2018-12" db="EMBL/GenBank/DDBJ databases">
        <title>Complete genome sequence of Flaviflexus sp. H23T48.</title>
        <authorList>
            <person name="Bae J.-W."/>
            <person name="Lee J.-Y."/>
        </authorList>
    </citation>
    <scope>NUCLEOTIDE SEQUENCE [LARGE SCALE GENOMIC DNA]</scope>
    <source>
        <strain evidence="4 5">H23T48</strain>
    </source>
</reference>
<dbReference type="CDD" id="cd05121">
    <property type="entry name" value="ABC1_ADCK3-like"/>
    <property type="match status" value="1"/>
</dbReference>
<evidence type="ECO:0000313" key="4">
    <source>
        <dbReference type="EMBL" id="AZQ78029.1"/>
    </source>
</evidence>
<evidence type="ECO:0000313" key="5">
    <source>
        <dbReference type="Proteomes" id="UP000280344"/>
    </source>
</evidence>
<keyword evidence="5" id="KW-1185">Reference proteome</keyword>
<dbReference type="PANTHER" id="PTHR10566">
    <property type="entry name" value="CHAPERONE-ACTIVITY OF BC1 COMPLEX CABC1 -RELATED"/>
    <property type="match status" value="1"/>
</dbReference>
<dbReference type="InterPro" id="IPR004147">
    <property type="entry name" value="ABC1_dom"/>
</dbReference>
<dbReference type="AlphaFoldDB" id="A0A3Q9G5E8"/>
<dbReference type="InterPro" id="IPR050154">
    <property type="entry name" value="UbiB_kinase"/>
</dbReference>
<dbReference type="EMBL" id="CP034593">
    <property type="protein sequence ID" value="AZQ78029.1"/>
    <property type="molecule type" value="Genomic_DNA"/>
</dbReference>
<gene>
    <name evidence="4" type="ORF">EJ997_12485</name>
</gene>
<dbReference type="GO" id="GO:0005524">
    <property type="term" value="F:ATP binding"/>
    <property type="evidence" value="ECO:0007669"/>
    <property type="project" value="InterPro"/>
</dbReference>
<dbReference type="OrthoDB" id="9795390at2"/>
<keyword evidence="4" id="KW-0808">Transferase</keyword>
<dbReference type="KEGG" id="flh:EJ997_12485"/>
<feature type="domain" description="Protein kinase" evidence="3">
    <location>
        <begin position="118"/>
        <end position="450"/>
    </location>
</feature>
<keyword evidence="2" id="KW-1133">Transmembrane helix</keyword>
<keyword evidence="2" id="KW-0812">Transmembrane</keyword>
<dbReference type="GO" id="GO:0004672">
    <property type="term" value="F:protein kinase activity"/>
    <property type="evidence" value="ECO:0007669"/>
    <property type="project" value="InterPro"/>
</dbReference>
<dbReference type="InterPro" id="IPR000719">
    <property type="entry name" value="Prot_kinase_dom"/>
</dbReference>
<dbReference type="InterPro" id="IPR011009">
    <property type="entry name" value="Kinase-like_dom_sf"/>
</dbReference>
<evidence type="ECO:0000256" key="1">
    <source>
        <dbReference type="ARBA" id="ARBA00009670"/>
    </source>
</evidence>
<comment type="similarity">
    <text evidence="1">Belongs to the protein kinase superfamily. ADCK protein kinase family.</text>
</comment>
<dbReference type="PANTHER" id="PTHR10566:SF113">
    <property type="entry name" value="PROTEIN ACTIVITY OF BC1 COMPLEX KINASE 7, CHLOROPLASTIC"/>
    <property type="match status" value="1"/>
</dbReference>
<proteinExistence type="inferred from homology"/>
<keyword evidence="4" id="KW-0418">Kinase</keyword>
<name>A0A3Q9G5E8_9ACTO</name>
<feature type="transmembrane region" description="Helical" evidence="2">
    <location>
        <begin position="519"/>
        <end position="540"/>
    </location>
</feature>
<dbReference type="RefSeq" id="WP_126704829.1">
    <property type="nucleotide sequence ID" value="NZ_CP034593.1"/>
</dbReference>
<protein>
    <submittedName>
        <fullName evidence="4">AarF/ABC1/UbiB kinase family protein</fullName>
    </submittedName>
</protein>
<organism evidence="4 5">
    <name type="scientific">Flaviflexus ciconiae</name>
    <dbReference type="NCBI Taxonomy" id="2496867"/>
    <lineage>
        <taxon>Bacteria</taxon>
        <taxon>Bacillati</taxon>
        <taxon>Actinomycetota</taxon>
        <taxon>Actinomycetes</taxon>
        <taxon>Actinomycetales</taxon>
        <taxon>Actinomycetaceae</taxon>
        <taxon>Flaviflexus</taxon>
    </lineage>
</organism>
<evidence type="ECO:0000259" key="3">
    <source>
        <dbReference type="PROSITE" id="PS50011"/>
    </source>
</evidence>